<accession>G4YN36</accession>
<protein>
    <submittedName>
        <fullName evidence="2">Uncharacterized protein</fullName>
    </submittedName>
</protein>
<dbReference type="RefSeq" id="XP_009517106.1">
    <property type="nucleotide sequence ID" value="XM_009518811.1"/>
</dbReference>
<feature type="compositionally biased region" description="Polar residues" evidence="1">
    <location>
        <begin position="59"/>
        <end position="68"/>
    </location>
</feature>
<feature type="region of interest" description="Disordered" evidence="1">
    <location>
        <begin position="1"/>
        <end position="78"/>
    </location>
</feature>
<name>G4YN36_PHYSP</name>
<proteinExistence type="predicted"/>
<reference evidence="2 3" key="1">
    <citation type="journal article" date="2006" name="Science">
        <title>Phytophthora genome sequences uncover evolutionary origins and mechanisms of pathogenesis.</title>
        <authorList>
            <person name="Tyler B.M."/>
            <person name="Tripathy S."/>
            <person name="Zhang X."/>
            <person name="Dehal P."/>
            <person name="Jiang R.H."/>
            <person name="Aerts A."/>
            <person name="Arredondo F.D."/>
            <person name="Baxter L."/>
            <person name="Bensasson D."/>
            <person name="Beynon J.L."/>
            <person name="Chapman J."/>
            <person name="Damasceno C.M."/>
            <person name="Dorrance A.E."/>
            <person name="Dou D."/>
            <person name="Dickerman A.W."/>
            <person name="Dubchak I.L."/>
            <person name="Garbelotto M."/>
            <person name="Gijzen M."/>
            <person name="Gordon S.G."/>
            <person name="Govers F."/>
            <person name="Grunwald N.J."/>
            <person name="Huang W."/>
            <person name="Ivors K.L."/>
            <person name="Jones R.W."/>
            <person name="Kamoun S."/>
            <person name="Krampis K."/>
            <person name="Lamour K.H."/>
            <person name="Lee M.K."/>
            <person name="McDonald W.H."/>
            <person name="Medina M."/>
            <person name="Meijer H.J."/>
            <person name="Nordberg E.K."/>
            <person name="Maclean D.J."/>
            <person name="Ospina-Giraldo M.D."/>
            <person name="Morris P.F."/>
            <person name="Phuntumart V."/>
            <person name="Putnam N.H."/>
            <person name="Rash S."/>
            <person name="Rose J.K."/>
            <person name="Sakihama Y."/>
            <person name="Salamov A.A."/>
            <person name="Savidor A."/>
            <person name="Scheuring C.F."/>
            <person name="Smith B.M."/>
            <person name="Sobral B.W."/>
            <person name="Terry A."/>
            <person name="Torto-Alalibo T.A."/>
            <person name="Win J."/>
            <person name="Xu Z."/>
            <person name="Zhang H."/>
            <person name="Grigoriev I.V."/>
            <person name="Rokhsar D.S."/>
            <person name="Boore J.L."/>
        </authorList>
    </citation>
    <scope>NUCLEOTIDE SEQUENCE [LARGE SCALE GENOMIC DNA]</scope>
    <source>
        <strain evidence="2 3">P6497</strain>
    </source>
</reference>
<evidence type="ECO:0000313" key="3">
    <source>
        <dbReference type="Proteomes" id="UP000002640"/>
    </source>
</evidence>
<dbReference type="EMBL" id="JH159151">
    <property type="protein sequence ID" value="EGZ29831.1"/>
    <property type="molecule type" value="Genomic_DNA"/>
</dbReference>
<dbReference type="InParanoid" id="G4YN36"/>
<evidence type="ECO:0000256" key="1">
    <source>
        <dbReference type="SAM" id="MobiDB-lite"/>
    </source>
</evidence>
<evidence type="ECO:0000313" key="2">
    <source>
        <dbReference type="EMBL" id="EGZ29831.1"/>
    </source>
</evidence>
<organism evidence="2 3">
    <name type="scientific">Phytophthora sojae (strain P6497)</name>
    <name type="common">Soybean stem and root rot agent</name>
    <name type="synonym">Phytophthora megasperma f. sp. glycines</name>
    <dbReference type="NCBI Taxonomy" id="1094619"/>
    <lineage>
        <taxon>Eukaryota</taxon>
        <taxon>Sar</taxon>
        <taxon>Stramenopiles</taxon>
        <taxon>Oomycota</taxon>
        <taxon>Peronosporomycetes</taxon>
        <taxon>Peronosporales</taxon>
        <taxon>Peronosporaceae</taxon>
        <taxon>Phytophthora</taxon>
    </lineage>
</organism>
<dbReference type="KEGG" id="psoj:PHYSODRAFT_294819"/>
<sequence length="350" mass="38429">MAATPDLEFKGSVSGILDERTTRPRRSKGKAATGKALNGPRPVRKGCNEPSEADVVKGNATTEKTSAVSPMPIDPHDSQAVVSTPYEEVVERQSYGSCSNDQDRNVTNTQQELAIDVSTPMPIDPQESQAVVSTFHEEIDPQESQAVVSTLHEEVVERQSYGSPTNDQDRNVTNTQQDLAIDTSTDEDTATAESDFVINQNLEVANKFLSRFKTARSGYHETVIKEQRVFAQIAYDSGNMTGVLNAFMKSAEATAQLARFKDRAGTPHEGFVAVASRMEDLFAAFGGMLRFDPDPEAMDDGPSVEFAQARIRSAKRKYQVALNELVSQQPNMDDPDVPLLNNKKFFGKMN</sequence>
<dbReference type="AlphaFoldDB" id="G4YN36"/>
<dbReference type="GeneID" id="20641170"/>
<dbReference type="Proteomes" id="UP000002640">
    <property type="component" value="Unassembled WGS sequence"/>
</dbReference>
<keyword evidence="3" id="KW-1185">Reference proteome</keyword>
<gene>
    <name evidence="2" type="ORF">PHYSODRAFT_294819</name>
</gene>